<dbReference type="AlphaFoldDB" id="A0A8H5AU63"/>
<feature type="region of interest" description="Disordered" evidence="2">
    <location>
        <begin position="354"/>
        <end position="379"/>
    </location>
</feature>
<feature type="region of interest" description="Disordered" evidence="2">
    <location>
        <begin position="184"/>
        <end position="331"/>
    </location>
</feature>
<organism evidence="3 4">
    <name type="scientific">Psilocybe cf. subviscida</name>
    <dbReference type="NCBI Taxonomy" id="2480587"/>
    <lineage>
        <taxon>Eukaryota</taxon>
        <taxon>Fungi</taxon>
        <taxon>Dikarya</taxon>
        <taxon>Basidiomycota</taxon>
        <taxon>Agaricomycotina</taxon>
        <taxon>Agaricomycetes</taxon>
        <taxon>Agaricomycetidae</taxon>
        <taxon>Agaricales</taxon>
        <taxon>Agaricineae</taxon>
        <taxon>Strophariaceae</taxon>
        <taxon>Psilocybe</taxon>
    </lineage>
</organism>
<name>A0A8H5AU63_9AGAR</name>
<proteinExistence type="predicted"/>
<evidence type="ECO:0000256" key="1">
    <source>
        <dbReference type="SAM" id="Coils"/>
    </source>
</evidence>
<feature type="coiled-coil region" evidence="1">
    <location>
        <begin position="415"/>
        <end position="456"/>
    </location>
</feature>
<keyword evidence="4" id="KW-1185">Reference proteome</keyword>
<gene>
    <name evidence="3" type="ORF">D9619_007944</name>
</gene>
<sequence>MAPSIWTAEERELLAEYLEPYKARDEDQRILLLENKVIPKFLALFPPPRPADTGGAKNGDREMYERQRLVRQRIRTWFVKKVPTNVSHTPRRNPRARGDPDEREILKHHIENYRIAGDKLRKILVATQVLPDYVRHFAPVTEVYKLSQEQRKRYRKHVSDWLTIEAYYREQAWIYVSSLTQQGEQDPEEGLRLNTDPTTNDGASSLPTIYIGRRRRLSLSEDQLPVTKKQRGSPSGTFNTPTTRRRSPTPTPSLPELLKQLEGEYEDEDHDEEASEDGESEERQDEEDQEEEELQEHKREYALHPRPVVASTPSSELSELSGSEEADIPPGVVGALTLGEPLTIEARDHSPRIVGSPERRVQSPHVSTPVVAGQDNTPPTALGPLYARLKNILEPSLYRETLQEMMQALTEAASQRTAQEQLNAVKDELVQARQEIQELQQQKETLTSQLAHMQDNTHDTAHNNREEILHRLLASMKELQTQSDLTISLVKRLLKQFKDIYNAPVVDNVDWANSSIAERACSRGHISVRPKLKSKGGPTAVTASARTVAVSAITQRSQLVAVEALVGRFRKSIGTQVTVTYYLIKLPDRPLDEAVWRPLEDFAHLPNSAIILEVFHAQAEAEGLNLSKSKDDYVYLRDAILAGWDSNGTVHRRSQAP</sequence>
<dbReference type="Proteomes" id="UP000567179">
    <property type="component" value="Unassembled WGS sequence"/>
</dbReference>
<reference evidence="3 4" key="1">
    <citation type="journal article" date="2020" name="ISME J.">
        <title>Uncovering the hidden diversity of litter-decomposition mechanisms in mushroom-forming fungi.</title>
        <authorList>
            <person name="Floudas D."/>
            <person name="Bentzer J."/>
            <person name="Ahren D."/>
            <person name="Johansson T."/>
            <person name="Persson P."/>
            <person name="Tunlid A."/>
        </authorList>
    </citation>
    <scope>NUCLEOTIDE SEQUENCE [LARGE SCALE GENOMIC DNA]</scope>
    <source>
        <strain evidence="3 4">CBS 101986</strain>
    </source>
</reference>
<feature type="compositionally biased region" description="Polar residues" evidence="2">
    <location>
        <begin position="195"/>
        <end position="207"/>
    </location>
</feature>
<evidence type="ECO:0000313" key="3">
    <source>
        <dbReference type="EMBL" id="KAF5310971.1"/>
    </source>
</evidence>
<evidence type="ECO:0000256" key="2">
    <source>
        <dbReference type="SAM" id="MobiDB-lite"/>
    </source>
</evidence>
<feature type="compositionally biased region" description="Acidic residues" evidence="2">
    <location>
        <begin position="263"/>
        <end position="294"/>
    </location>
</feature>
<keyword evidence="1" id="KW-0175">Coiled coil</keyword>
<comment type="caution">
    <text evidence="3">The sequence shown here is derived from an EMBL/GenBank/DDBJ whole genome shotgun (WGS) entry which is preliminary data.</text>
</comment>
<dbReference type="EMBL" id="JAACJJ010000057">
    <property type="protein sequence ID" value="KAF5310971.1"/>
    <property type="molecule type" value="Genomic_DNA"/>
</dbReference>
<accession>A0A8H5AU63</accession>
<protein>
    <submittedName>
        <fullName evidence="3">Uncharacterized protein</fullName>
    </submittedName>
</protein>
<evidence type="ECO:0000313" key="4">
    <source>
        <dbReference type="Proteomes" id="UP000567179"/>
    </source>
</evidence>